<dbReference type="EMBL" id="KB870805">
    <property type="protein sequence ID" value="EOA39873.1"/>
    <property type="molecule type" value="Genomic_DNA"/>
</dbReference>
<dbReference type="PROSITE" id="PS51698">
    <property type="entry name" value="U_BOX"/>
    <property type="match status" value="1"/>
</dbReference>
<accession>R0IRG1</accession>
<dbReference type="UniPathway" id="UPA00143"/>
<feature type="domain" description="U-box" evidence="10">
    <location>
        <begin position="272"/>
        <end position="346"/>
    </location>
</feature>
<dbReference type="InterPro" id="IPR057623">
    <property type="entry name" value="PUB12-19-like_N"/>
</dbReference>
<comment type="function">
    <text evidence="2">Functions as an E3 ubiquitin ligase.</text>
</comment>
<keyword evidence="6" id="KW-0677">Repeat</keyword>
<evidence type="ECO:0000256" key="3">
    <source>
        <dbReference type="ARBA" id="ARBA00004906"/>
    </source>
</evidence>
<dbReference type="FunFam" id="1.25.10.10:FF:000082">
    <property type="entry name" value="RING-type E3 ubiquitin transferase"/>
    <property type="match status" value="1"/>
</dbReference>
<evidence type="ECO:0000313" key="11">
    <source>
        <dbReference type="EMBL" id="EOA39873.1"/>
    </source>
</evidence>
<gene>
    <name evidence="11" type="ORF">CARUB_v10008550mg</name>
</gene>
<dbReference type="GO" id="GO:0061630">
    <property type="term" value="F:ubiquitin protein ligase activity"/>
    <property type="evidence" value="ECO:0007669"/>
    <property type="project" value="UniProtKB-EC"/>
</dbReference>
<evidence type="ECO:0000256" key="1">
    <source>
        <dbReference type="ARBA" id="ARBA00000900"/>
    </source>
</evidence>
<evidence type="ECO:0000256" key="2">
    <source>
        <dbReference type="ARBA" id="ARBA00003861"/>
    </source>
</evidence>
<evidence type="ECO:0000259" key="10">
    <source>
        <dbReference type="PROSITE" id="PS51698"/>
    </source>
</evidence>
<dbReference type="InterPro" id="IPR011989">
    <property type="entry name" value="ARM-like"/>
</dbReference>
<reference evidence="12" key="1">
    <citation type="journal article" date="2013" name="Nat. Genet.">
        <title>The Capsella rubella genome and the genomic consequences of rapid mating system evolution.</title>
        <authorList>
            <person name="Slotte T."/>
            <person name="Hazzouri K.M."/>
            <person name="Agren J.A."/>
            <person name="Koenig D."/>
            <person name="Maumus F."/>
            <person name="Guo Y.L."/>
            <person name="Steige K."/>
            <person name="Platts A.E."/>
            <person name="Escobar J.S."/>
            <person name="Newman L.K."/>
            <person name="Wang W."/>
            <person name="Mandakova T."/>
            <person name="Vello E."/>
            <person name="Smith L.M."/>
            <person name="Henz S.R."/>
            <person name="Steffen J."/>
            <person name="Takuno S."/>
            <person name="Brandvain Y."/>
            <person name="Coop G."/>
            <person name="Andolfatto P."/>
            <person name="Hu T.T."/>
            <person name="Blanchette M."/>
            <person name="Clark R.M."/>
            <person name="Quesneville H."/>
            <person name="Nordborg M."/>
            <person name="Gaut B.S."/>
            <person name="Lysak M.A."/>
            <person name="Jenkins J."/>
            <person name="Grimwood J."/>
            <person name="Chapman J."/>
            <person name="Prochnik S."/>
            <person name="Shu S."/>
            <person name="Rokhsar D."/>
            <person name="Schmutz J."/>
            <person name="Weigel D."/>
            <person name="Wright S.I."/>
        </authorList>
    </citation>
    <scope>NUCLEOTIDE SEQUENCE [LARGE SCALE GENOMIC DNA]</scope>
    <source>
        <strain evidence="12">cv. Monte Gargano</strain>
    </source>
</reference>
<protein>
    <recommendedName>
        <fullName evidence="4">RING-type E3 ubiquitin transferase</fullName>
        <ecNumber evidence="4">2.3.2.27</ecNumber>
    </recommendedName>
</protein>
<comment type="pathway">
    <text evidence="3">Protein modification; protein ubiquitination.</text>
</comment>
<dbReference type="eggNOG" id="KOG0167">
    <property type="taxonomic scope" value="Eukaryota"/>
</dbReference>
<dbReference type="Gene3D" id="1.25.10.10">
    <property type="entry name" value="Leucine-rich Repeat Variant"/>
    <property type="match status" value="1"/>
</dbReference>
<dbReference type="PANTHER" id="PTHR23315">
    <property type="entry name" value="U BOX DOMAIN-CONTAINING"/>
    <property type="match status" value="1"/>
</dbReference>
<evidence type="ECO:0000256" key="5">
    <source>
        <dbReference type="ARBA" id="ARBA00022679"/>
    </source>
</evidence>
<comment type="catalytic activity">
    <reaction evidence="1">
        <text>S-ubiquitinyl-[E2 ubiquitin-conjugating enzyme]-L-cysteine + [acceptor protein]-L-lysine = [E2 ubiquitin-conjugating enzyme]-L-cysteine + N(6)-ubiquitinyl-[acceptor protein]-L-lysine.</text>
        <dbReference type="EC" id="2.3.2.27"/>
    </reaction>
</comment>
<evidence type="ECO:0000256" key="6">
    <source>
        <dbReference type="ARBA" id="ARBA00022737"/>
    </source>
</evidence>
<dbReference type="CDD" id="cd16664">
    <property type="entry name" value="RING-Ubox_PUB"/>
    <property type="match status" value="1"/>
</dbReference>
<dbReference type="SUPFAM" id="SSF57850">
    <property type="entry name" value="RING/U-box"/>
    <property type="match status" value="1"/>
</dbReference>
<keyword evidence="5" id="KW-0808">Transferase</keyword>
<dbReference type="InterPro" id="IPR058678">
    <property type="entry name" value="ARM_PUB"/>
</dbReference>
<dbReference type="Proteomes" id="UP000029121">
    <property type="component" value="Unassembled WGS sequence"/>
</dbReference>
<dbReference type="Pfam" id="PF25598">
    <property type="entry name" value="ARM_PUB"/>
    <property type="match status" value="1"/>
</dbReference>
<sequence>MDQDVGANPKAILNILSFSTFYFSDRRSLIGVMAGGIVSPASLLDLISDIVDIPLNAGVFKKDCADLTRRVSLLTHLVEEIRDSTPIDSAASSSSDNDWWSDLVVGVQAAKRLLSTARFQARDSSDGAAKRISFQFQCVTWKLEKALSNLPYDLFDISDEVGEQVELARSQLRRAMQRYGSLNSNNFSSALSEPMDRDGFSNIVKIKAEEKLESVSETLQFAEEEEKQDSPPLRRSSSISLAYYLSKDADTDRLDKMVTKNTDESKKSDKLTIPVDFLCPVSLELMKDPVIVATGQTYERAYIQRWIDCGNLTCPKTQQKLENFTLTPNYVLRSLISRWCTEHNIEQPAGYINGRTKNRGDMSVIRALVQRLSSRSTEDRRNAVSEIRSLSKRSTDNRILIAEAGAIPVLVNLLTSEDVATQENAITCVLNLSIYENNKELIMFAGAVTSIVQVLRAGTMEARENAAATLFSLSLADENKIIIGGSGAIPALVDLLENGTPRGKKDAATALFNLCIYQGNKGRAVRAGIVTALVKMLSDSSSHRMVDEALTILSVLASNLDAKSAIVKANTLPALINILQTDQTRNRENAAAILLSLCKRDTEKLITIGRLGAVVPLMNLSNKGTERGKRKAMSLLELLRKACQ</sequence>
<keyword evidence="12" id="KW-1185">Reference proteome</keyword>
<dbReference type="STRING" id="81985.R0IRG1"/>
<dbReference type="SUPFAM" id="SSF48371">
    <property type="entry name" value="ARM repeat"/>
    <property type="match status" value="1"/>
</dbReference>
<dbReference type="InterPro" id="IPR016024">
    <property type="entry name" value="ARM-type_fold"/>
</dbReference>
<dbReference type="FunFam" id="3.30.40.10:FF:000292">
    <property type="entry name" value="RING-type E3 ubiquitin transferase"/>
    <property type="match status" value="1"/>
</dbReference>
<dbReference type="PANTHER" id="PTHR23315:SF322">
    <property type="entry name" value="U-BOX DOMAIN-CONTAINING PROTEIN 11"/>
    <property type="match status" value="1"/>
</dbReference>
<dbReference type="AlphaFoldDB" id="R0IRG1"/>
<dbReference type="GO" id="GO:0016567">
    <property type="term" value="P:protein ubiquitination"/>
    <property type="evidence" value="ECO:0007669"/>
    <property type="project" value="UniProtKB-UniPathway"/>
</dbReference>
<evidence type="ECO:0000256" key="8">
    <source>
        <dbReference type="ARBA" id="ARBA00023054"/>
    </source>
</evidence>
<name>R0IRG1_9BRAS</name>
<evidence type="ECO:0000313" key="12">
    <source>
        <dbReference type="Proteomes" id="UP000029121"/>
    </source>
</evidence>
<feature type="repeat" description="ARM" evidence="9">
    <location>
        <begin position="405"/>
        <end position="447"/>
    </location>
</feature>
<feature type="repeat" description="ARM" evidence="9">
    <location>
        <begin position="487"/>
        <end position="529"/>
    </location>
</feature>
<dbReference type="EC" id="2.3.2.27" evidence="4"/>
<proteinExistence type="predicted"/>
<feature type="repeat" description="ARM" evidence="9">
    <location>
        <begin position="528"/>
        <end position="571"/>
    </location>
</feature>
<dbReference type="SMART" id="SM00504">
    <property type="entry name" value="Ubox"/>
    <property type="match status" value="1"/>
</dbReference>
<dbReference type="Gene3D" id="3.30.40.10">
    <property type="entry name" value="Zinc/RING finger domain, C3HC4 (zinc finger)"/>
    <property type="match status" value="1"/>
</dbReference>
<dbReference type="SMART" id="SM00185">
    <property type="entry name" value="ARM"/>
    <property type="match status" value="5"/>
</dbReference>
<evidence type="ECO:0000256" key="4">
    <source>
        <dbReference type="ARBA" id="ARBA00012483"/>
    </source>
</evidence>
<dbReference type="InterPro" id="IPR045210">
    <property type="entry name" value="RING-Ubox_PUB"/>
</dbReference>
<organism evidence="11 12">
    <name type="scientific">Capsella rubella</name>
    <dbReference type="NCBI Taxonomy" id="81985"/>
    <lineage>
        <taxon>Eukaryota</taxon>
        <taxon>Viridiplantae</taxon>
        <taxon>Streptophyta</taxon>
        <taxon>Embryophyta</taxon>
        <taxon>Tracheophyta</taxon>
        <taxon>Spermatophyta</taxon>
        <taxon>Magnoliopsida</taxon>
        <taxon>eudicotyledons</taxon>
        <taxon>Gunneridae</taxon>
        <taxon>Pentapetalae</taxon>
        <taxon>rosids</taxon>
        <taxon>malvids</taxon>
        <taxon>Brassicales</taxon>
        <taxon>Brassicaceae</taxon>
        <taxon>Camelineae</taxon>
        <taxon>Capsella</taxon>
    </lineage>
</organism>
<dbReference type="Pfam" id="PF25368">
    <property type="entry name" value="PUB10_N"/>
    <property type="match status" value="1"/>
</dbReference>
<keyword evidence="7" id="KW-0833">Ubl conjugation pathway</keyword>
<dbReference type="InterPro" id="IPR000225">
    <property type="entry name" value="Armadillo"/>
</dbReference>
<dbReference type="Pfam" id="PF04564">
    <property type="entry name" value="U-box"/>
    <property type="match status" value="1"/>
</dbReference>
<evidence type="ECO:0000256" key="7">
    <source>
        <dbReference type="ARBA" id="ARBA00022786"/>
    </source>
</evidence>
<dbReference type="InterPro" id="IPR003613">
    <property type="entry name" value="Ubox_domain"/>
</dbReference>
<keyword evidence="8" id="KW-0175">Coiled coil</keyword>
<dbReference type="InterPro" id="IPR013083">
    <property type="entry name" value="Znf_RING/FYVE/PHD"/>
</dbReference>
<dbReference type="PROSITE" id="PS50176">
    <property type="entry name" value="ARM_REPEAT"/>
    <property type="match status" value="3"/>
</dbReference>
<evidence type="ECO:0000256" key="9">
    <source>
        <dbReference type="PROSITE-ProRule" id="PRU00259"/>
    </source>
</evidence>